<dbReference type="GO" id="GO:0005524">
    <property type="term" value="F:ATP binding"/>
    <property type="evidence" value="ECO:0007669"/>
    <property type="project" value="InterPro"/>
</dbReference>
<dbReference type="SUPFAM" id="SSF55874">
    <property type="entry name" value="ATPase domain of HSP90 chaperone/DNA topoisomerase II/histidine kinase"/>
    <property type="match status" value="1"/>
</dbReference>
<dbReference type="CDD" id="cd16926">
    <property type="entry name" value="HATPase_MutL-MLH-PMS-like"/>
    <property type="match status" value="1"/>
</dbReference>
<dbReference type="GO" id="GO:0016887">
    <property type="term" value="F:ATP hydrolysis activity"/>
    <property type="evidence" value="ECO:0007669"/>
    <property type="project" value="InterPro"/>
</dbReference>
<reference evidence="8" key="1">
    <citation type="submission" date="2017-06" db="EMBL/GenBank/DDBJ databases">
        <authorList>
            <person name="Cremers G."/>
        </authorList>
    </citation>
    <scope>NUCLEOTIDE SEQUENCE [LARGE SCALE GENOMIC DNA]</scope>
</reference>
<dbReference type="STRING" id="1392998.ANME2D_00439"/>
<dbReference type="Gene3D" id="3.30.565.10">
    <property type="entry name" value="Histidine kinase-like ATPase, C-terminal domain"/>
    <property type="match status" value="1"/>
</dbReference>
<dbReference type="FunFam" id="3.30.565.10:FF:000003">
    <property type="entry name" value="DNA mismatch repair endonuclease MutL"/>
    <property type="match status" value="1"/>
</dbReference>
<dbReference type="Pfam" id="PF01119">
    <property type="entry name" value="DNA_mis_repair"/>
    <property type="match status" value="1"/>
</dbReference>
<dbReference type="InterPro" id="IPR020568">
    <property type="entry name" value="Ribosomal_Su5_D2-typ_SF"/>
</dbReference>
<dbReference type="InterPro" id="IPR037198">
    <property type="entry name" value="MutL_C_sf"/>
</dbReference>
<dbReference type="Pfam" id="PF08676">
    <property type="entry name" value="MutL_C"/>
    <property type="match status" value="1"/>
</dbReference>
<accession>A0A284VTF5</accession>
<dbReference type="CDD" id="cd00782">
    <property type="entry name" value="MutL_Trans"/>
    <property type="match status" value="1"/>
</dbReference>
<dbReference type="GO" id="GO:0032300">
    <property type="term" value="C:mismatch repair complex"/>
    <property type="evidence" value="ECO:0007669"/>
    <property type="project" value="InterPro"/>
</dbReference>
<comment type="function">
    <text evidence="4">This protein is involved in the repair of mismatches in DNA. It is required for dam-dependent methyl-directed DNA mismatch repair. May act as a 'molecular matchmaker', a protein that promotes the formation of a stable complex between two or more DNA-binding proteins in an ATP-dependent manner without itself being part of a final effector complex.</text>
</comment>
<evidence type="ECO:0000256" key="4">
    <source>
        <dbReference type="HAMAP-Rule" id="MF_00149"/>
    </source>
</evidence>
<comment type="similarity">
    <text evidence="1 4">Belongs to the DNA mismatch repair MutL/HexB family.</text>
</comment>
<dbReference type="InterPro" id="IPR013507">
    <property type="entry name" value="DNA_mismatch_S5_2-like"/>
</dbReference>
<dbReference type="InterPro" id="IPR036890">
    <property type="entry name" value="HATPase_C_sf"/>
</dbReference>
<keyword evidence="2 4" id="KW-0227">DNA damage</keyword>
<dbReference type="NCBIfam" id="TIGR00585">
    <property type="entry name" value="mutl"/>
    <property type="match status" value="1"/>
</dbReference>
<name>A0A284VTF5_9EURY</name>
<dbReference type="Gene3D" id="3.30.230.10">
    <property type="match status" value="1"/>
</dbReference>
<sequence>MQKIHILDEATINKIAAGEVIERPASVVKELIENSIDAEASDIRIEVIQGGKKLIRIIDNGCGMSKEDAALSFVKHSTSKISRSEDIENVVTMGFRGEALSSITAVAKVEIITKTKDDMAGTKITVHGGKLESISETGAADGTMIMVEDLFYNTPARKKYLKSDTTELAHITDVVTKNALGHNDVSFTLLHNGNEILRSPASELRDTIIHIYGQEVARAMVAVDFDSRFAKVTGFVSKPAVTRGGIDSQSFYINNRSVGSRALSFALRDGYGTLIPKGRFPVAVLKIFIATGEVDVNVHPTKNQVRLSHEREVSNAMSEAVKRAFSDENLAPAVKIPVKQSLLYEQTPQSPAIIREEPVFKYPVKDTERRLRQTERYVIDELKIKSDEAPQVKILGQVGSLYVVAKTTDGLVIIDQHAAHERVLFEQVRESKRSDSQELIVPINIELEPREKALMKESIPYLEEFGFRISGFGQDTFAVTAVPNILGKLEDPGLVHDIMADILSEGKIKDDTGIFERITRSIACRGAIKAGADCSSDQMESLIKQLFKTENPYTCPHGRPTMISFNRQELDKLFKRS</sequence>
<keyword evidence="8" id="KW-1185">Reference proteome</keyword>
<evidence type="ECO:0000313" key="8">
    <source>
        <dbReference type="Proteomes" id="UP000218615"/>
    </source>
</evidence>
<organism evidence="7 8">
    <name type="scientific">Candidatus Methanoperedens nitratireducens</name>
    <dbReference type="NCBI Taxonomy" id="1392998"/>
    <lineage>
        <taxon>Archaea</taxon>
        <taxon>Methanobacteriati</taxon>
        <taxon>Methanobacteriota</taxon>
        <taxon>Stenosarchaea group</taxon>
        <taxon>Methanomicrobia</taxon>
        <taxon>Methanosarcinales</taxon>
        <taxon>ANME-2 cluster</taxon>
        <taxon>Candidatus Methanoperedentaceae</taxon>
        <taxon>Candidatus Methanoperedens</taxon>
    </lineage>
</organism>
<evidence type="ECO:0000259" key="6">
    <source>
        <dbReference type="SMART" id="SM01340"/>
    </source>
</evidence>
<dbReference type="HAMAP" id="MF_00149">
    <property type="entry name" value="DNA_mis_repair"/>
    <property type="match status" value="1"/>
</dbReference>
<evidence type="ECO:0000256" key="2">
    <source>
        <dbReference type="ARBA" id="ARBA00022763"/>
    </source>
</evidence>
<dbReference type="GO" id="GO:0030983">
    <property type="term" value="F:mismatched DNA binding"/>
    <property type="evidence" value="ECO:0007669"/>
    <property type="project" value="InterPro"/>
</dbReference>
<evidence type="ECO:0000313" key="7">
    <source>
        <dbReference type="EMBL" id="SNQ62467.1"/>
    </source>
</evidence>
<dbReference type="SUPFAM" id="SSF54211">
    <property type="entry name" value="Ribosomal protein S5 domain 2-like"/>
    <property type="match status" value="1"/>
</dbReference>
<dbReference type="InterPro" id="IPR014790">
    <property type="entry name" value="MutL_C"/>
</dbReference>
<protein>
    <recommendedName>
        <fullName evidence="4">DNA mismatch repair protein MutL</fullName>
    </recommendedName>
</protein>
<dbReference type="SMART" id="SM01340">
    <property type="entry name" value="DNA_mis_repair"/>
    <property type="match status" value="1"/>
</dbReference>
<dbReference type="AlphaFoldDB" id="A0A284VTF5"/>
<dbReference type="GO" id="GO:0006298">
    <property type="term" value="P:mismatch repair"/>
    <property type="evidence" value="ECO:0007669"/>
    <property type="project" value="UniProtKB-UniRule"/>
</dbReference>
<dbReference type="InterPro" id="IPR042120">
    <property type="entry name" value="MutL_C_dimsub"/>
</dbReference>
<feature type="domain" description="MutL C-terminal dimerisation" evidence="5">
    <location>
        <begin position="394"/>
        <end position="534"/>
    </location>
</feature>
<dbReference type="Proteomes" id="UP000218615">
    <property type="component" value="Unassembled WGS sequence"/>
</dbReference>
<feature type="domain" description="DNA mismatch repair protein S5" evidence="6">
    <location>
        <begin position="208"/>
        <end position="326"/>
    </location>
</feature>
<evidence type="ECO:0000259" key="5">
    <source>
        <dbReference type="SMART" id="SM00853"/>
    </source>
</evidence>
<dbReference type="Gene3D" id="3.30.1540.20">
    <property type="entry name" value="MutL, C-terminal domain, dimerisation subdomain"/>
    <property type="match status" value="1"/>
</dbReference>
<evidence type="ECO:0000256" key="3">
    <source>
        <dbReference type="ARBA" id="ARBA00023204"/>
    </source>
</evidence>
<dbReference type="GO" id="GO:0140664">
    <property type="term" value="F:ATP-dependent DNA damage sensor activity"/>
    <property type="evidence" value="ECO:0007669"/>
    <property type="project" value="InterPro"/>
</dbReference>
<dbReference type="InterPro" id="IPR042121">
    <property type="entry name" value="MutL_C_regsub"/>
</dbReference>
<dbReference type="EMBL" id="FZMP01000223">
    <property type="protein sequence ID" value="SNQ62467.1"/>
    <property type="molecule type" value="Genomic_DNA"/>
</dbReference>
<dbReference type="PROSITE" id="PS00058">
    <property type="entry name" value="DNA_MISMATCH_REPAIR_1"/>
    <property type="match status" value="1"/>
</dbReference>
<proteinExistence type="inferred from homology"/>
<dbReference type="SUPFAM" id="SSF118116">
    <property type="entry name" value="DNA mismatch repair protein MutL"/>
    <property type="match status" value="1"/>
</dbReference>
<dbReference type="InterPro" id="IPR020667">
    <property type="entry name" value="DNA_mismatch_repair_MutL"/>
</dbReference>
<gene>
    <name evidence="4 7" type="primary">mutL</name>
    <name evidence="7" type="ORF">MNV_740018</name>
</gene>
<dbReference type="Pfam" id="PF13589">
    <property type="entry name" value="HATPase_c_3"/>
    <property type="match status" value="1"/>
</dbReference>
<dbReference type="InterPro" id="IPR038973">
    <property type="entry name" value="MutL/Mlh/Pms-like"/>
</dbReference>
<dbReference type="InterPro" id="IPR014721">
    <property type="entry name" value="Ribsml_uS5_D2-typ_fold_subgr"/>
</dbReference>
<dbReference type="PANTHER" id="PTHR10073">
    <property type="entry name" value="DNA MISMATCH REPAIR PROTEIN MLH, PMS, MUTL"/>
    <property type="match status" value="1"/>
</dbReference>
<dbReference type="OrthoDB" id="146201at2157"/>
<dbReference type="InterPro" id="IPR014762">
    <property type="entry name" value="DNA_mismatch_repair_CS"/>
</dbReference>
<evidence type="ECO:0000256" key="1">
    <source>
        <dbReference type="ARBA" id="ARBA00006082"/>
    </source>
</evidence>
<dbReference type="RefSeq" id="WP_096207024.1">
    <property type="nucleotide sequence ID" value="NZ_FZMP01000223.1"/>
</dbReference>
<dbReference type="SMART" id="SM00853">
    <property type="entry name" value="MutL_C"/>
    <property type="match status" value="1"/>
</dbReference>
<dbReference type="Gene3D" id="3.30.1370.100">
    <property type="entry name" value="MutL, C-terminal domain, regulatory subdomain"/>
    <property type="match status" value="1"/>
</dbReference>
<keyword evidence="3 4" id="KW-0234">DNA repair</keyword>
<dbReference type="InterPro" id="IPR002099">
    <property type="entry name" value="MutL/Mlh/PMS"/>
</dbReference>
<dbReference type="PANTHER" id="PTHR10073:SF12">
    <property type="entry name" value="DNA MISMATCH REPAIR PROTEIN MLH1"/>
    <property type="match status" value="1"/>
</dbReference>